<dbReference type="HOGENOM" id="CLU_058251_0_0_1"/>
<organism evidence="2 3">
    <name type="scientific">Verruconis gallopava</name>
    <dbReference type="NCBI Taxonomy" id="253628"/>
    <lineage>
        <taxon>Eukaryota</taxon>
        <taxon>Fungi</taxon>
        <taxon>Dikarya</taxon>
        <taxon>Ascomycota</taxon>
        <taxon>Pezizomycotina</taxon>
        <taxon>Dothideomycetes</taxon>
        <taxon>Pleosporomycetidae</taxon>
        <taxon>Venturiales</taxon>
        <taxon>Sympoventuriaceae</taxon>
        <taxon>Verruconis</taxon>
    </lineage>
</organism>
<dbReference type="AlphaFoldDB" id="A0A0D1YZQ6"/>
<dbReference type="EMBL" id="KN847535">
    <property type="protein sequence ID" value="KIW06192.1"/>
    <property type="molecule type" value="Genomic_DNA"/>
</dbReference>
<accession>A0A0D1YZQ6</accession>
<dbReference type="RefSeq" id="XP_016216061.1">
    <property type="nucleotide sequence ID" value="XM_016355755.1"/>
</dbReference>
<evidence type="ECO:0000256" key="1">
    <source>
        <dbReference type="SAM" id="Phobius"/>
    </source>
</evidence>
<feature type="transmembrane region" description="Helical" evidence="1">
    <location>
        <begin position="123"/>
        <end position="145"/>
    </location>
</feature>
<dbReference type="STRING" id="253628.A0A0D1YZQ6"/>
<dbReference type="GeneID" id="27310645"/>
<keyword evidence="1" id="KW-0472">Membrane</keyword>
<keyword evidence="3" id="KW-1185">Reference proteome</keyword>
<protein>
    <submittedName>
        <fullName evidence="2">Uncharacterized protein</fullName>
    </submittedName>
</protein>
<dbReference type="InParanoid" id="A0A0D1YZQ6"/>
<dbReference type="Proteomes" id="UP000053259">
    <property type="component" value="Unassembled WGS sequence"/>
</dbReference>
<proteinExistence type="predicted"/>
<keyword evidence="1" id="KW-1133">Transmembrane helix</keyword>
<feature type="transmembrane region" description="Helical" evidence="1">
    <location>
        <begin position="97"/>
        <end position="117"/>
    </location>
</feature>
<gene>
    <name evidence="2" type="ORF">PV09_02672</name>
</gene>
<evidence type="ECO:0000313" key="2">
    <source>
        <dbReference type="EMBL" id="KIW06192.1"/>
    </source>
</evidence>
<reference evidence="2 3" key="1">
    <citation type="submission" date="2015-01" db="EMBL/GenBank/DDBJ databases">
        <title>The Genome Sequence of Ochroconis gallopava CBS43764.</title>
        <authorList>
            <consortium name="The Broad Institute Genomics Platform"/>
            <person name="Cuomo C."/>
            <person name="de Hoog S."/>
            <person name="Gorbushina A."/>
            <person name="Stielow B."/>
            <person name="Teixiera M."/>
            <person name="Abouelleil A."/>
            <person name="Chapman S.B."/>
            <person name="Priest M."/>
            <person name="Young S.K."/>
            <person name="Wortman J."/>
            <person name="Nusbaum C."/>
            <person name="Birren B."/>
        </authorList>
    </citation>
    <scope>NUCLEOTIDE SEQUENCE [LARGE SCALE GENOMIC DNA]</scope>
    <source>
        <strain evidence="2 3">CBS 43764</strain>
    </source>
</reference>
<keyword evidence="1" id="KW-0812">Transmembrane</keyword>
<sequence length="220" mass="25451">MSDLHPNIDSWMETCSYSQGYLSYIPQSVDATDPPMSVISTSAKRSRTAEGFQSDSKIFRLYCLSFHHFDDRLAKKVLESTMETADGFAIIELQDRFLSSFALMLGHIPLIYVTSIFRYYRDIWMLILIYVLPIVPIINTFDGLVSCLRTRSFKEVMALIGTVPQERGSSRFEKIAFKDDWVFRSAYEIHSRPVGYMNWIAGHRRSDMMHQQHSSTPVHE</sequence>
<dbReference type="OrthoDB" id="2101715at2759"/>
<dbReference type="VEuPathDB" id="FungiDB:PV09_02672"/>
<evidence type="ECO:0000313" key="3">
    <source>
        <dbReference type="Proteomes" id="UP000053259"/>
    </source>
</evidence>
<name>A0A0D1YZQ6_9PEZI</name>